<evidence type="ECO:0000259" key="3">
    <source>
        <dbReference type="Pfam" id="PF00294"/>
    </source>
</evidence>
<evidence type="ECO:0000256" key="1">
    <source>
        <dbReference type="ARBA" id="ARBA00022679"/>
    </source>
</evidence>
<keyword evidence="2 4" id="KW-0418">Kinase</keyword>
<dbReference type="EMBL" id="ATBP01001108">
    <property type="protein sequence ID" value="ETR68037.1"/>
    <property type="molecule type" value="Genomic_DNA"/>
</dbReference>
<evidence type="ECO:0000256" key="2">
    <source>
        <dbReference type="ARBA" id="ARBA00022777"/>
    </source>
</evidence>
<protein>
    <submittedName>
        <fullName evidence="4">Adenosine kinase</fullName>
    </submittedName>
</protein>
<dbReference type="Proteomes" id="UP000189670">
    <property type="component" value="Unassembled WGS sequence"/>
</dbReference>
<dbReference type="Pfam" id="PF00294">
    <property type="entry name" value="PfkB"/>
    <property type="match status" value="1"/>
</dbReference>
<sequence>MIMNFDDKFQRHLLPDQLHQLNVSFLVSQMRREFGGCAGNIAYNLHLLDPSAACPMGTIGKDFSDYAQWMDQKGITREYLRTIESEFTAQAYITTDDDGNQITIFHPGAMNHSHENRVSQASDISIGIVSPDGRQGMIDHATQFSEADIPFIFDPGQGMPMFNSEDLIQFMEQATWMIFNNYEFELFKERTKKTLTDIRSQVSALIVTRGEAGAMIYTNDKNIEIPSVKASAVIDPTGCGDAFRGGLLFGILNDLDWDICGKLGALMGAYKIASYGTQNHWFEKSAFMERLKFEFGNILD</sequence>
<gene>
    <name evidence="4" type="ORF">OMM_10941</name>
</gene>
<dbReference type="SUPFAM" id="SSF53613">
    <property type="entry name" value="Ribokinase-like"/>
    <property type="match status" value="1"/>
</dbReference>
<comment type="caution">
    <text evidence="4">The sequence shown here is derived from an EMBL/GenBank/DDBJ whole genome shotgun (WGS) entry which is preliminary data.</text>
</comment>
<dbReference type="AlphaFoldDB" id="A0A1V1NZJ4"/>
<reference evidence="5" key="1">
    <citation type="submission" date="2012-11" db="EMBL/GenBank/DDBJ databases">
        <authorList>
            <person name="Lucero-Rivera Y.E."/>
            <person name="Tovar-Ramirez D."/>
        </authorList>
    </citation>
    <scope>NUCLEOTIDE SEQUENCE [LARGE SCALE GENOMIC DNA]</scope>
    <source>
        <strain evidence="5">Araruama</strain>
    </source>
</reference>
<organism evidence="4 5">
    <name type="scientific">Candidatus Magnetoglobus multicellularis str. Araruama</name>
    <dbReference type="NCBI Taxonomy" id="890399"/>
    <lineage>
        <taxon>Bacteria</taxon>
        <taxon>Pseudomonadati</taxon>
        <taxon>Thermodesulfobacteriota</taxon>
        <taxon>Desulfobacteria</taxon>
        <taxon>Desulfobacterales</taxon>
        <taxon>Desulfobacteraceae</taxon>
        <taxon>Candidatus Magnetoglobus</taxon>
    </lineage>
</organism>
<dbReference type="Gene3D" id="3.40.1190.20">
    <property type="match status" value="1"/>
</dbReference>
<dbReference type="InterPro" id="IPR011611">
    <property type="entry name" value="PfkB_dom"/>
</dbReference>
<feature type="domain" description="Carbohydrate kinase PfkB" evidence="3">
    <location>
        <begin position="20"/>
        <end position="279"/>
    </location>
</feature>
<dbReference type="GO" id="GO:0016301">
    <property type="term" value="F:kinase activity"/>
    <property type="evidence" value="ECO:0007669"/>
    <property type="project" value="UniProtKB-KW"/>
</dbReference>
<keyword evidence="1" id="KW-0808">Transferase</keyword>
<dbReference type="InterPro" id="IPR029056">
    <property type="entry name" value="Ribokinase-like"/>
</dbReference>
<name>A0A1V1NZJ4_9BACT</name>
<accession>A0A1V1NZJ4</accession>
<evidence type="ECO:0000313" key="5">
    <source>
        <dbReference type="Proteomes" id="UP000189670"/>
    </source>
</evidence>
<dbReference type="PANTHER" id="PTHR10584:SF166">
    <property type="entry name" value="RIBOKINASE"/>
    <property type="match status" value="1"/>
</dbReference>
<evidence type="ECO:0000313" key="4">
    <source>
        <dbReference type="EMBL" id="ETR68037.1"/>
    </source>
</evidence>
<dbReference type="PANTHER" id="PTHR10584">
    <property type="entry name" value="SUGAR KINASE"/>
    <property type="match status" value="1"/>
</dbReference>
<proteinExistence type="predicted"/>
<dbReference type="CDD" id="cd01942">
    <property type="entry name" value="ribokinase_group_A"/>
    <property type="match status" value="1"/>
</dbReference>